<protein>
    <submittedName>
        <fullName evidence="3">Tautomerase PptA</fullName>
        <ecNumber evidence="3">5.3.2.-</ecNumber>
    </submittedName>
</protein>
<evidence type="ECO:0000259" key="2">
    <source>
        <dbReference type="Pfam" id="PF01361"/>
    </source>
</evidence>
<keyword evidence="1 3" id="KW-0413">Isomerase</keyword>
<dbReference type="RefSeq" id="WP_182288817.1">
    <property type="nucleotide sequence ID" value="NZ_CP046269.1"/>
</dbReference>
<evidence type="ECO:0000256" key="1">
    <source>
        <dbReference type="ARBA" id="ARBA00023235"/>
    </source>
</evidence>
<dbReference type="InterPro" id="IPR014347">
    <property type="entry name" value="Tautomerase/MIF_sf"/>
</dbReference>
<evidence type="ECO:0000313" key="4">
    <source>
        <dbReference type="Proteomes" id="UP000515264"/>
    </source>
</evidence>
<sequence length="74" mass="8309">MPHVSIKHFPVSVSEKQKEILVDNINQAIIKALGCDEGVISIALEAVLPDDWQQEVYQPEIDTKSHLLIKAPNY</sequence>
<dbReference type="InterPro" id="IPR004370">
    <property type="entry name" value="4-OT-like_dom"/>
</dbReference>
<proteinExistence type="predicted"/>
<organism evidence="3 4">
    <name type="scientific">Vibrio spartinae</name>
    <dbReference type="NCBI Taxonomy" id="1918945"/>
    <lineage>
        <taxon>Bacteria</taxon>
        <taxon>Pseudomonadati</taxon>
        <taxon>Pseudomonadota</taxon>
        <taxon>Gammaproteobacteria</taxon>
        <taxon>Vibrionales</taxon>
        <taxon>Vibrionaceae</taxon>
        <taxon>Vibrio</taxon>
    </lineage>
</organism>
<dbReference type="EMBL" id="CP046269">
    <property type="protein sequence ID" value="QMV16890.1"/>
    <property type="molecule type" value="Genomic_DNA"/>
</dbReference>
<gene>
    <name evidence="3" type="primary">pptA</name>
    <name evidence="3" type="ORF">Vspart_04309</name>
</gene>
<evidence type="ECO:0000313" key="3">
    <source>
        <dbReference type="EMBL" id="QMV16890.1"/>
    </source>
</evidence>
<accession>A0ABX6R8A7</accession>
<dbReference type="Gene3D" id="3.30.429.10">
    <property type="entry name" value="Macrophage Migration Inhibitory Factor"/>
    <property type="match status" value="1"/>
</dbReference>
<keyword evidence="4" id="KW-1185">Reference proteome</keyword>
<name>A0ABX6R8A7_9VIBR</name>
<reference evidence="3 4" key="1">
    <citation type="journal article" date="2020" name="J. Nat. Prod.">
        <title>Genomics-Metabolomics Profiling Disclosed Marine Vibrio spartinae 3.6 as a Producer of a New Branched Side Chain Prodigiosin.</title>
        <authorList>
            <person name="Vitale G.A."/>
            <person name="Sciarretta M."/>
            <person name="Palma Esposito F."/>
            <person name="January G.G."/>
            <person name="Giaccio M."/>
            <person name="Bunk B."/>
            <person name="Sproer C."/>
            <person name="Bajerski F."/>
            <person name="Power D."/>
            <person name="Festa C."/>
            <person name="Monti M.C."/>
            <person name="D'Auria M.V."/>
            <person name="de Pascale D."/>
        </authorList>
    </citation>
    <scope>NUCLEOTIDE SEQUENCE [LARGE SCALE GENOMIC DNA]</scope>
    <source>
        <strain evidence="3 4">3.6</strain>
    </source>
</reference>
<dbReference type="GO" id="GO:0016853">
    <property type="term" value="F:isomerase activity"/>
    <property type="evidence" value="ECO:0007669"/>
    <property type="project" value="UniProtKB-KW"/>
</dbReference>
<dbReference type="Proteomes" id="UP000515264">
    <property type="component" value="Chromosome 2"/>
</dbReference>
<dbReference type="Pfam" id="PF01361">
    <property type="entry name" value="Tautomerase"/>
    <property type="match status" value="1"/>
</dbReference>
<dbReference type="NCBIfam" id="NF002324">
    <property type="entry name" value="PRK01271.1"/>
    <property type="match status" value="1"/>
</dbReference>
<feature type="domain" description="4-oxalocrotonate tautomerase-like" evidence="2">
    <location>
        <begin position="2"/>
        <end position="55"/>
    </location>
</feature>
<dbReference type="SUPFAM" id="SSF55331">
    <property type="entry name" value="Tautomerase/MIF"/>
    <property type="match status" value="1"/>
</dbReference>
<dbReference type="EC" id="5.3.2.-" evidence="3"/>